<reference evidence="1" key="1">
    <citation type="submission" date="2022-11" db="EMBL/GenBank/DDBJ databases">
        <title>Methylomonas rapida sp. nov., Carotenoid-Producing Obligate Methanotrophs with High Growth Characteristics and Biotechnological Potential.</title>
        <authorList>
            <person name="Tikhonova E.N."/>
            <person name="Suleimanov R.Z."/>
            <person name="Miroshnikov K."/>
            <person name="Oshkin I.Y."/>
            <person name="Belova S.E."/>
            <person name="Danilova O.V."/>
            <person name="Ashikhmin A."/>
            <person name="Konopkin A."/>
            <person name="But S.Y."/>
            <person name="Khmelenina V.N."/>
            <person name="Kuznetsov N."/>
            <person name="Pimenov N.V."/>
            <person name="Dedysh S.N."/>
        </authorList>
    </citation>
    <scope>NUCLEOTIDE SEQUENCE</scope>
    <source>
        <strain evidence="1">MP1</strain>
    </source>
</reference>
<evidence type="ECO:0000313" key="1">
    <source>
        <dbReference type="EMBL" id="WAR46495.1"/>
    </source>
</evidence>
<proteinExistence type="predicted"/>
<sequence>MAIVVLLWWHYAMRREARPAYLRYTENKRWEVSMDQFTYQPAVILDTTVITSAVIFLHYKTDDQSSGTLVIVGDSLSANDFRRLRVRLAIYGRDEAR</sequence>
<dbReference type="Proteomes" id="UP001162780">
    <property type="component" value="Chromosome"/>
</dbReference>
<name>A0ABY7GPR9_9GAMM</name>
<keyword evidence="2" id="KW-1185">Reference proteome</keyword>
<dbReference type="Pfam" id="PF07254">
    <property type="entry name" value="Cpta_toxin"/>
    <property type="match status" value="1"/>
</dbReference>
<accession>A0ABY7GPR9</accession>
<evidence type="ECO:0000313" key="2">
    <source>
        <dbReference type="Proteomes" id="UP001162780"/>
    </source>
</evidence>
<gene>
    <name evidence="1" type="ORF">NM686_008265</name>
</gene>
<organism evidence="1 2">
    <name type="scientific">Methylomonas rapida</name>
    <dbReference type="NCBI Taxonomy" id="2963939"/>
    <lineage>
        <taxon>Bacteria</taxon>
        <taxon>Pseudomonadati</taxon>
        <taxon>Pseudomonadota</taxon>
        <taxon>Gammaproteobacteria</taxon>
        <taxon>Methylococcales</taxon>
        <taxon>Methylococcaceae</taxon>
        <taxon>Methylomonas</taxon>
    </lineage>
</organism>
<dbReference type="EMBL" id="CP113517">
    <property type="protein sequence ID" value="WAR46495.1"/>
    <property type="molecule type" value="Genomic_DNA"/>
</dbReference>
<dbReference type="InterPro" id="IPR009883">
    <property type="entry name" value="YgfX"/>
</dbReference>
<protein>
    <submittedName>
        <fullName evidence="1">Uncharacterized protein</fullName>
    </submittedName>
</protein>